<feature type="transmembrane region" description="Helical" evidence="1">
    <location>
        <begin position="12"/>
        <end position="32"/>
    </location>
</feature>
<keyword evidence="1" id="KW-1133">Transmembrane helix</keyword>
<evidence type="ECO:0000313" key="3">
    <source>
        <dbReference type="Proteomes" id="UP000015347"/>
    </source>
</evidence>
<dbReference type="HOGENOM" id="CLU_100481_0_0_5"/>
<dbReference type="eggNOG" id="ENOG5032V0A">
    <property type="taxonomic scope" value="Bacteria"/>
</dbReference>
<dbReference type="OrthoDB" id="7406133at2"/>
<evidence type="ECO:0000313" key="2">
    <source>
        <dbReference type="EMBL" id="EPX82362.1"/>
    </source>
</evidence>
<dbReference type="AlphaFoldDB" id="S9QRU5"/>
<gene>
    <name evidence="2" type="ORF">Salmuc_04087</name>
</gene>
<keyword evidence="1" id="KW-0472">Membrane</keyword>
<dbReference type="Proteomes" id="UP000015347">
    <property type="component" value="Unassembled WGS sequence"/>
</dbReference>
<dbReference type="EMBL" id="APVH01000023">
    <property type="protein sequence ID" value="EPX82362.1"/>
    <property type="molecule type" value="Genomic_DNA"/>
</dbReference>
<evidence type="ECO:0000256" key="1">
    <source>
        <dbReference type="SAM" id="Phobius"/>
    </source>
</evidence>
<reference evidence="3" key="1">
    <citation type="journal article" date="2014" name="Stand. Genomic Sci.">
        <title>Genome sequence of the exopolysaccharide-producing Salipiger mucosus type strain (DSM 16094(T)), a moderately halophilic member of the Roseobacter clade.</title>
        <authorList>
            <person name="Riedel T."/>
            <person name="Spring S."/>
            <person name="Fiebig A."/>
            <person name="Petersen J."/>
            <person name="Kyrpides N.C."/>
            <person name="Goker M."/>
            <person name="Klenk H.P."/>
        </authorList>
    </citation>
    <scope>NUCLEOTIDE SEQUENCE [LARGE SCALE GENOMIC DNA]</scope>
    <source>
        <strain evidence="3">DSM 16094</strain>
    </source>
</reference>
<sequence length="201" mass="22725">MWSWMQDNTALLNALSSIAMLVIWLAYLQLFLTSFLRSNRAVVHIGMATEGHNDGRCLVSNMSADSLYILGIMVELECKGEVYRSLVTDRIEADEPLGGDFRERTNQGPLKGGEAVDIGSFRNIGERVARNTQRDIRLDDCDWIEFTVMVAAQQAHKIYGGKKRYEIEGEAGSLSFRSADILTSQIRSFTERRRLRRMLAA</sequence>
<comment type="caution">
    <text evidence="2">The sequence shown here is derived from an EMBL/GenBank/DDBJ whole genome shotgun (WGS) entry which is preliminary data.</text>
</comment>
<keyword evidence="3" id="KW-1185">Reference proteome</keyword>
<name>S9QRU5_9RHOB</name>
<accession>S9QRU5</accession>
<protein>
    <submittedName>
        <fullName evidence="2">Uncharacterized protein</fullName>
    </submittedName>
</protein>
<organism evidence="2 3">
    <name type="scientific">Salipiger mucosus DSM 16094</name>
    <dbReference type="NCBI Taxonomy" id="1123237"/>
    <lineage>
        <taxon>Bacteria</taxon>
        <taxon>Pseudomonadati</taxon>
        <taxon>Pseudomonadota</taxon>
        <taxon>Alphaproteobacteria</taxon>
        <taxon>Rhodobacterales</taxon>
        <taxon>Roseobacteraceae</taxon>
        <taxon>Salipiger</taxon>
    </lineage>
</organism>
<proteinExistence type="predicted"/>
<dbReference type="STRING" id="1123237.Salmuc_04087"/>
<dbReference type="RefSeq" id="WP_020040513.1">
    <property type="nucleotide sequence ID" value="NZ_KE557275.1"/>
</dbReference>
<keyword evidence="1" id="KW-0812">Transmembrane</keyword>